<accession>A0A5N4BZN7</accession>
<keyword evidence="10" id="KW-0472">Membrane</keyword>
<evidence type="ECO:0000256" key="11">
    <source>
        <dbReference type="ARBA" id="ARBA00034713"/>
    </source>
</evidence>
<evidence type="ECO:0000256" key="5">
    <source>
        <dbReference type="ARBA" id="ARBA00022729"/>
    </source>
</evidence>
<keyword evidence="4" id="KW-0812">Transmembrane</keyword>
<dbReference type="GO" id="GO:0034551">
    <property type="term" value="P:mitochondrial respiratory chain complex III assembly"/>
    <property type="evidence" value="ECO:0007669"/>
    <property type="project" value="Ensembl"/>
</dbReference>
<comment type="subcellular location">
    <subcellularLocation>
        <location evidence="1">Mitochondrion inner membrane</location>
        <topology evidence="1">Single-pass membrane protein</topology>
    </subcellularLocation>
</comment>
<dbReference type="PANTHER" id="PTHR35268:SF1">
    <property type="entry name" value="UBIQUINOL-CYTOCHROME-C REDUCTASE COMPLEX ASSEMBLY FACTOR 4"/>
    <property type="match status" value="1"/>
</dbReference>
<evidence type="ECO:0000256" key="7">
    <source>
        <dbReference type="ARBA" id="ARBA00022982"/>
    </source>
</evidence>
<dbReference type="InterPro" id="IPR023248">
    <property type="entry name" value="UQCC4_vert"/>
</dbReference>
<dbReference type="EMBL" id="JWIN03000071">
    <property type="protein sequence ID" value="KAB1252069.1"/>
    <property type="molecule type" value="Genomic_DNA"/>
</dbReference>
<reference evidence="13 14" key="1">
    <citation type="journal article" date="2019" name="Mol. Ecol. Resour.">
        <title>Improving Illumina assemblies with Hi-C and long reads: an example with the North African dromedary.</title>
        <authorList>
            <person name="Elbers J.P."/>
            <person name="Rogers M.F."/>
            <person name="Perelman P.L."/>
            <person name="Proskuryakova A.A."/>
            <person name="Serdyukova N.A."/>
            <person name="Johnson W.E."/>
            <person name="Horin P."/>
            <person name="Corander J."/>
            <person name="Murphy D."/>
            <person name="Burger P.A."/>
        </authorList>
    </citation>
    <scope>NUCLEOTIDE SEQUENCE [LARGE SCALE GENOMIC DNA]</scope>
    <source>
        <strain evidence="13">Drom800</strain>
        <tissue evidence="13">Blood</tissue>
    </source>
</reference>
<comment type="caution">
    <text evidence="13">The sequence shown here is derived from an EMBL/GenBank/DDBJ whole genome shotgun (WGS) entry which is preliminary data.</text>
</comment>
<evidence type="ECO:0000256" key="8">
    <source>
        <dbReference type="ARBA" id="ARBA00022989"/>
    </source>
</evidence>
<evidence type="ECO:0000313" key="13">
    <source>
        <dbReference type="EMBL" id="KAB1252069.1"/>
    </source>
</evidence>
<gene>
    <name evidence="13" type="ORF">Cadr_000030859</name>
</gene>
<keyword evidence="5" id="KW-0732">Signal</keyword>
<keyword evidence="14" id="KW-1185">Reference proteome</keyword>
<keyword evidence="8" id="KW-1133">Transmembrane helix</keyword>
<dbReference type="InterPro" id="IPR029160">
    <property type="entry name" value="UQCC4"/>
</dbReference>
<dbReference type="STRING" id="9838.ENSCDRP00005014021"/>
<evidence type="ECO:0000256" key="9">
    <source>
        <dbReference type="ARBA" id="ARBA00023128"/>
    </source>
</evidence>
<evidence type="ECO:0000256" key="12">
    <source>
        <dbReference type="SAM" id="MobiDB-lite"/>
    </source>
</evidence>
<dbReference type="Proteomes" id="UP000299084">
    <property type="component" value="Unassembled WGS sequence"/>
</dbReference>
<dbReference type="GO" id="GO:0005743">
    <property type="term" value="C:mitochondrial inner membrane"/>
    <property type="evidence" value="ECO:0007669"/>
    <property type="project" value="UniProtKB-SubCell"/>
</dbReference>
<proteinExistence type="inferred from homology"/>
<evidence type="ECO:0000256" key="10">
    <source>
        <dbReference type="ARBA" id="ARBA00023136"/>
    </source>
</evidence>
<dbReference type="OrthoDB" id="5783753at2759"/>
<dbReference type="PANTHER" id="PTHR35268">
    <property type="entry name" value="PROTEIN CCSMST1"/>
    <property type="match status" value="1"/>
</dbReference>
<comment type="similarity">
    <text evidence="11">Belongs to the UQCC4 family.</text>
</comment>
<dbReference type="AlphaFoldDB" id="A0A5N4BZN7"/>
<feature type="region of interest" description="Disordered" evidence="12">
    <location>
        <begin position="25"/>
        <end position="56"/>
    </location>
</feature>
<dbReference type="KEGG" id="cdk:105099749"/>
<evidence type="ECO:0000313" key="14">
    <source>
        <dbReference type="Proteomes" id="UP000299084"/>
    </source>
</evidence>
<evidence type="ECO:0000256" key="4">
    <source>
        <dbReference type="ARBA" id="ARBA00022692"/>
    </source>
</evidence>
<keyword evidence="9" id="KW-0496">Mitochondrion</keyword>
<keyword evidence="6" id="KW-0999">Mitochondrion inner membrane</keyword>
<name>A0A5N4BZN7_CAMDR</name>
<evidence type="ECO:0000256" key="3">
    <source>
        <dbReference type="ARBA" id="ARBA00022660"/>
    </source>
</evidence>
<evidence type="ECO:0000256" key="2">
    <source>
        <dbReference type="ARBA" id="ARBA00022448"/>
    </source>
</evidence>
<evidence type="ECO:0000256" key="1">
    <source>
        <dbReference type="ARBA" id="ARBA00004434"/>
    </source>
</evidence>
<organism evidence="13 14">
    <name type="scientific">Camelus dromedarius</name>
    <name type="common">Dromedary</name>
    <name type="synonym">Arabian camel</name>
    <dbReference type="NCBI Taxonomy" id="9838"/>
    <lineage>
        <taxon>Eukaryota</taxon>
        <taxon>Metazoa</taxon>
        <taxon>Chordata</taxon>
        <taxon>Craniata</taxon>
        <taxon>Vertebrata</taxon>
        <taxon>Euteleostomi</taxon>
        <taxon>Mammalia</taxon>
        <taxon>Eutheria</taxon>
        <taxon>Laurasiatheria</taxon>
        <taxon>Artiodactyla</taxon>
        <taxon>Tylopoda</taxon>
        <taxon>Camelidae</taxon>
        <taxon>Camelus</taxon>
    </lineage>
</organism>
<dbReference type="Pfam" id="PF15013">
    <property type="entry name" value="CCSMST1"/>
    <property type="match status" value="1"/>
</dbReference>
<keyword evidence="3" id="KW-0679">Respiratory chain</keyword>
<sequence length="135" mass="14803">MNCVLCVPTARAVWALRLVSGASRSLHPPPGGRAGGQPAVEGEEEDDSNRPVQFSSSKASPFRWTVEHSLGKKHQRPWWKVLPFGLSLMALVIWCFLRQETSADGWLRQILLEEVPESSDGSEESGTPVAHGART</sequence>
<dbReference type="PRINTS" id="PR02042">
    <property type="entry name" value="CCSMST1"/>
</dbReference>
<keyword evidence="7" id="KW-0249">Electron transport</keyword>
<protein>
    <submittedName>
        <fullName evidence="13">Protein CCSMST1</fullName>
    </submittedName>
</protein>
<keyword evidence="2" id="KW-0813">Transport</keyword>
<evidence type="ECO:0000256" key="6">
    <source>
        <dbReference type="ARBA" id="ARBA00022792"/>
    </source>
</evidence>